<dbReference type="RefSeq" id="XP_014260935.1">
    <property type="nucleotide sequence ID" value="XM_014405449.2"/>
</dbReference>
<dbReference type="SUPFAM" id="SSF49562">
    <property type="entry name" value="C2 domain (Calcium/lipid-binding domain, CaLB)"/>
    <property type="match status" value="2"/>
</dbReference>
<dbReference type="GeneID" id="106673358"/>
<evidence type="ECO:0000313" key="4">
    <source>
        <dbReference type="EnsemblMetazoa" id="XP_014260934.1"/>
    </source>
</evidence>
<dbReference type="GO" id="GO:0070382">
    <property type="term" value="C:exocytic vesicle"/>
    <property type="evidence" value="ECO:0007669"/>
    <property type="project" value="TreeGrafter"/>
</dbReference>
<dbReference type="GO" id="GO:0005886">
    <property type="term" value="C:plasma membrane"/>
    <property type="evidence" value="ECO:0007669"/>
    <property type="project" value="TreeGrafter"/>
</dbReference>
<dbReference type="Gene3D" id="2.60.40.150">
    <property type="entry name" value="C2 domain"/>
    <property type="match status" value="2"/>
</dbReference>
<dbReference type="EnsemblMetazoa" id="XM_014405448.2">
    <property type="protein sequence ID" value="XP_014260934.1"/>
    <property type="gene ID" value="LOC106673358"/>
</dbReference>
<name>A0A8I6SBC6_CIMLE</name>
<keyword evidence="2" id="KW-0812">Transmembrane</keyword>
<evidence type="ECO:0000259" key="3">
    <source>
        <dbReference type="PROSITE" id="PS50004"/>
    </source>
</evidence>
<dbReference type="PANTHER" id="PTHR10024">
    <property type="entry name" value="SYNAPTOTAGMIN"/>
    <property type="match status" value="1"/>
</dbReference>
<protein>
    <recommendedName>
        <fullName evidence="3">C2 domain-containing protein</fullName>
    </recommendedName>
</protein>
<dbReference type="SMART" id="SM00239">
    <property type="entry name" value="C2"/>
    <property type="match status" value="2"/>
</dbReference>
<dbReference type="GO" id="GO:0005544">
    <property type="term" value="F:calcium-dependent phospholipid binding"/>
    <property type="evidence" value="ECO:0007669"/>
    <property type="project" value="TreeGrafter"/>
</dbReference>
<dbReference type="AlphaFoldDB" id="A0A8I6SBC6"/>
<keyword evidence="2" id="KW-0472">Membrane</keyword>
<reference evidence="4" key="1">
    <citation type="submission" date="2022-01" db="UniProtKB">
        <authorList>
            <consortium name="EnsemblMetazoa"/>
        </authorList>
    </citation>
    <scope>IDENTIFICATION</scope>
</reference>
<dbReference type="Proteomes" id="UP000494040">
    <property type="component" value="Unassembled WGS sequence"/>
</dbReference>
<dbReference type="KEGG" id="clec:106673358"/>
<dbReference type="GO" id="GO:0005509">
    <property type="term" value="F:calcium ion binding"/>
    <property type="evidence" value="ECO:0007669"/>
    <property type="project" value="TreeGrafter"/>
</dbReference>
<dbReference type="InterPro" id="IPR035892">
    <property type="entry name" value="C2_domain_sf"/>
</dbReference>
<dbReference type="PANTHER" id="PTHR10024:SF234">
    <property type="entry name" value="SYNAPTOTAGMIN-15-RELATED"/>
    <property type="match status" value="1"/>
</dbReference>
<feature type="domain" description="C2" evidence="3">
    <location>
        <begin position="157"/>
        <end position="278"/>
    </location>
</feature>
<dbReference type="EnsemblMetazoa" id="XM_014405449.2">
    <property type="protein sequence ID" value="XP_014260935.1"/>
    <property type="gene ID" value="LOC106673358"/>
</dbReference>
<proteinExistence type="predicted"/>
<feature type="region of interest" description="Disordered" evidence="1">
    <location>
        <begin position="95"/>
        <end position="131"/>
    </location>
</feature>
<dbReference type="GO" id="GO:0000149">
    <property type="term" value="F:SNARE binding"/>
    <property type="evidence" value="ECO:0007669"/>
    <property type="project" value="TreeGrafter"/>
</dbReference>
<sequence>MRLTEKQVTRTHAEYENPFQRWPVALPIVLVAFGAILLAMFAGYIVWRKRRRGSECDALAPHILVYPSYQGDAAPQLICRQIDFLLPQMRRTESLDDLMPEEEPAQKERRASDQPPPIKQHRSNSFSGYGGNLGGLDPALYRNRGDLEDELHYPEGHLGRVWFYLRYEAGCEKLLVTLLKMKNLPSRTVGTANGCDPIVRLHLVPNERRVQQSRQKKKTCNPFFDETFVFQVSEKELADHSLRMTVVDSGRNKRSGTIGHITFPLRHLATEHPNDQLELLKMDLEKETDGPCSDLGELLISLFYNENLHRLTVSVIAARNIKLHDTGKDETYVRLTLNQHWHTVKVKRTSNVKGAGEPKYSQGFNFRVPQANIDVTSLCLQIFQPQQGYGKDKSIGKCVLGSYMFARGKALTHWSSAFANPMEQIQNWQPLTE</sequence>
<accession>A0A8I6SBC6</accession>
<dbReference type="OMA" id="DWIHLTN"/>
<feature type="transmembrane region" description="Helical" evidence="2">
    <location>
        <begin position="24"/>
        <end position="47"/>
    </location>
</feature>
<organism evidence="4 5">
    <name type="scientific">Cimex lectularius</name>
    <name type="common">Bed bug</name>
    <name type="synonym">Acanthia lectularia</name>
    <dbReference type="NCBI Taxonomy" id="79782"/>
    <lineage>
        <taxon>Eukaryota</taxon>
        <taxon>Metazoa</taxon>
        <taxon>Ecdysozoa</taxon>
        <taxon>Arthropoda</taxon>
        <taxon>Hexapoda</taxon>
        <taxon>Insecta</taxon>
        <taxon>Pterygota</taxon>
        <taxon>Neoptera</taxon>
        <taxon>Paraneoptera</taxon>
        <taxon>Hemiptera</taxon>
        <taxon>Heteroptera</taxon>
        <taxon>Panheteroptera</taxon>
        <taxon>Cimicomorpha</taxon>
        <taxon>Cimicidae</taxon>
        <taxon>Cimex</taxon>
    </lineage>
</organism>
<evidence type="ECO:0000313" key="5">
    <source>
        <dbReference type="Proteomes" id="UP000494040"/>
    </source>
</evidence>
<keyword evidence="5" id="KW-1185">Reference proteome</keyword>
<dbReference type="InterPro" id="IPR000008">
    <property type="entry name" value="C2_dom"/>
</dbReference>
<evidence type="ECO:0000256" key="2">
    <source>
        <dbReference type="SAM" id="Phobius"/>
    </source>
</evidence>
<dbReference type="Pfam" id="PF00168">
    <property type="entry name" value="C2"/>
    <property type="match status" value="2"/>
</dbReference>
<dbReference type="GO" id="GO:0030276">
    <property type="term" value="F:clathrin binding"/>
    <property type="evidence" value="ECO:0007669"/>
    <property type="project" value="TreeGrafter"/>
</dbReference>
<dbReference type="FunFam" id="2.60.40.150:FF:000237">
    <property type="entry name" value="Synaptotagmin 15"/>
    <property type="match status" value="1"/>
</dbReference>
<feature type="domain" description="C2" evidence="3">
    <location>
        <begin position="294"/>
        <end position="415"/>
    </location>
</feature>
<dbReference type="GO" id="GO:0017156">
    <property type="term" value="P:calcium-ion regulated exocytosis"/>
    <property type="evidence" value="ECO:0007669"/>
    <property type="project" value="TreeGrafter"/>
</dbReference>
<dbReference type="GO" id="GO:0001786">
    <property type="term" value="F:phosphatidylserine binding"/>
    <property type="evidence" value="ECO:0007669"/>
    <property type="project" value="TreeGrafter"/>
</dbReference>
<keyword evidence="2" id="KW-1133">Transmembrane helix</keyword>
<dbReference type="RefSeq" id="XP_014260934.1">
    <property type="nucleotide sequence ID" value="XM_014405448.2"/>
</dbReference>
<dbReference type="PROSITE" id="PS50004">
    <property type="entry name" value="C2"/>
    <property type="match status" value="2"/>
</dbReference>
<evidence type="ECO:0000256" key="1">
    <source>
        <dbReference type="SAM" id="MobiDB-lite"/>
    </source>
</evidence>
<dbReference type="OrthoDB" id="10259057at2759"/>